<keyword evidence="4" id="KW-1003">Cell membrane</keyword>
<keyword evidence="5 8" id="KW-0812">Transmembrane</keyword>
<dbReference type="Gene3D" id="1.10.3720.10">
    <property type="entry name" value="MetI-like"/>
    <property type="match status" value="1"/>
</dbReference>
<dbReference type="CDD" id="cd06261">
    <property type="entry name" value="TM_PBP2"/>
    <property type="match status" value="1"/>
</dbReference>
<dbReference type="InterPro" id="IPR000515">
    <property type="entry name" value="MetI-like"/>
</dbReference>
<protein>
    <submittedName>
        <fullName evidence="10">ABC transporter permease</fullName>
    </submittedName>
</protein>
<dbReference type="EMBL" id="QGLE01000001">
    <property type="protein sequence ID" value="PWR25429.1"/>
    <property type="molecule type" value="Genomic_DNA"/>
</dbReference>
<dbReference type="SUPFAM" id="SSF161098">
    <property type="entry name" value="MetI-like"/>
    <property type="match status" value="1"/>
</dbReference>
<feature type="transmembrane region" description="Helical" evidence="8">
    <location>
        <begin position="12"/>
        <end position="41"/>
    </location>
</feature>
<evidence type="ECO:0000256" key="1">
    <source>
        <dbReference type="ARBA" id="ARBA00004651"/>
    </source>
</evidence>
<name>A0A317EES6_9PROT</name>
<dbReference type="GO" id="GO:0005886">
    <property type="term" value="C:plasma membrane"/>
    <property type="evidence" value="ECO:0007669"/>
    <property type="project" value="UniProtKB-SubCell"/>
</dbReference>
<gene>
    <name evidence="10" type="ORF">DKG74_00135</name>
</gene>
<organism evidence="10 11">
    <name type="scientific">Zavarzinia aquatilis</name>
    <dbReference type="NCBI Taxonomy" id="2211142"/>
    <lineage>
        <taxon>Bacteria</taxon>
        <taxon>Pseudomonadati</taxon>
        <taxon>Pseudomonadota</taxon>
        <taxon>Alphaproteobacteria</taxon>
        <taxon>Rhodospirillales</taxon>
        <taxon>Zavarziniaceae</taxon>
        <taxon>Zavarzinia</taxon>
    </lineage>
</organism>
<feature type="domain" description="ABC transmembrane type-1" evidence="9">
    <location>
        <begin position="70"/>
        <end position="275"/>
    </location>
</feature>
<dbReference type="RefSeq" id="WP_109901413.1">
    <property type="nucleotide sequence ID" value="NZ_QGLE01000001.1"/>
</dbReference>
<evidence type="ECO:0000256" key="5">
    <source>
        <dbReference type="ARBA" id="ARBA00022692"/>
    </source>
</evidence>
<dbReference type="Proteomes" id="UP000245461">
    <property type="component" value="Unassembled WGS sequence"/>
</dbReference>
<feature type="transmembrane region" description="Helical" evidence="8">
    <location>
        <begin position="149"/>
        <end position="175"/>
    </location>
</feature>
<evidence type="ECO:0000256" key="4">
    <source>
        <dbReference type="ARBA" id="ARBA00022475"/>
    </source>
</evidence>
<feature type="transmembrane region" description="Helical" evidence="8">
    <location>
        <begin position="206"/>
        <end position="232"/>
    </location>
</feature>
<keyword evidence="7 8" id="KW-0472">Membrane</keyword>
<dbReference type="PROSITE" id="PS50928">
    <property type="entry name" value="ABC_TM1"/>
    <property type="match status" value="1"/>
</dbReference>
<dbReference type="PANTHER" id="PTHR42929:SF1">
    <property type="entry name" value="INNER MEMBRANE ABC TRANSPORTER PERMEASE PROTEIN YDCU-RELATED"/>
    <property type="match status" value="1"/>
</dbReference>
<evidence type="ECO:0000313" key="11">
    <source>
        <dbReference type="Proteomes" id="UP000245461"/>
    </source>
</evidence>
<evidence type="ECO:0000256" key="7">
    <source>
        <dbReference type="ARBA" id="ARBA00023136"/>
    </source>
</evidence>
<dbReference type="AlphaFoldDB" id="A0A317EES6"/>
<accession>A0A317EES6</accession>
<comment type="similarity">
    <text evidence="2">Belongs to the binding-protein-dependent transport system permease family. CysTW subfamily.</text>
</comment>
<comment type="subcellular location">
    <subcellularLocation>
        <location evidence="1">Cell membrane</location>
        <topology evidence="1">Multi-pass membrane protein</topology>
    </subcellularLocation>
</comment>
<dbReference type="GO" id="GO:0055085">
    <property type="term" value="P:transmembrane transport"/>
    <property type="evidence" value="ECO:0007669"/>
    <property type="project" value="InterPro"/>
</dbReference>
<dbReference type="PANTHER" id="PTHR42929">
    <property type="entry name" value="INNER MEMBRANE ABC TRANSPORTER PERMEASE PROTEIN YDCU-RELATED-RELATED"/>
    <property type="match status" value="1"/>
</dbReference>
<evidence type="ECO:0000256" key="8">
    <source>
        <dbReference type="SAM" id="Phobius"/>
    </source>
</evidence>
<keyword evidence="6 8" id="KW-1133">Transmembrane helix</keyword>
<feature type="transmembrane region" description="Helical" evidence="8">
    <location>
        <begin position="104"/>
        <end position="129"/>
    </location>
</feature>
<dbReference type="OrthoDB" id="7915284at2"/>
<feature type="transmembrane region" description="Helical" evidence="8">
    <location>
        <begin position="252"/>
        <end position="276"/>
    </location>
</feature>
<reference evidence="10 11" key="1">
    <citation type="submission" date="2018-05" db="EMBL/GenBank/DDBJ databases">
        <title>Zavarzinia sp. HR-AS.</title>
        <authorList>
            <person name="Lee Y."/>
            <person name="Jeon C.O."/>
        </authorList>
    </citation>
    <scope>NUCLEOTIDE SEQUENCE [LARGE SCALE GENOMIC DNA]</scope>
    <source>
        <strain evidence="10 11">HR-AS</strain>
    </source>
</reference>
<evidence type="ECO:0000256" key="3">
    <source>
        <dbReference type="ARBA" id="ARBA00022448"/>
    </source>
</evidence>
<evidence type="ECO:0000256" key="6">
    <source>
        <dbReference type="ARBA" id="ARBA00022989"/>
    </source>
</evidence>
<keyword evidence="3" id="KW-0813">Transport</keyword>
<proteinExistence type="inferred from homology"/>
<evidence type="ECO:0000313" key="10">
    <source>
        <dbReference type="EMBL" id="PWR25429.1"/>
    </source>
</evidence>
<comment type="caution">
    <text evidence="10">The sequence shown here is derived from an EMBL/GenBank/DDBJ whole genome shotgun (WGS) entry which is preliminary data.</text>
</comment>
<feature type="transmembrane region" description="Helical" evidence="8">
    <location>
        <begin position="61"/>
        <end position="92"/>
    </location>
</feature>
<evidence type="ECO:0000259" key="9">
    <source>
        <dbReference type="PROSITE" id="PS50928"/>
    </source>
</evidence>
<evidence type="ECO:0000256" key="2">
    <source>
        <dbReference type="ARBA" id="ARBA00007069"/>
    </source>
</evidence>
<sequence length="292" mass="31788">MIGGLRISRDPRAWIFLGVPSVFLVLLFVLPLVSMIVLSFWRTENYHIIQDWNVDNYYVIATAGAYVTFLIRSLVMAVIVSALCVAIAWPVAYGVIVYGGRYKLLLSLGFAIPFLTGEVLRVIALQGLLGPLGLFNGVLMALGAAPLRFIMYTNFASAIGLVYLYLPIVVTVIYLSLLNFDMRLIDAARIFGAGPFRGFIEVTWPLNLFGTLIGFALCFVPCLSATLVPRFLGGPSGTLYGMALAQQFGESGTWALGAAMGVVLFLLSIAGVLLVFRFVDLRRSGFTGFGRS</sequence>
<keyword evidence="11" id="KW-1185">Reference proteome</keyword>
<dbReference type="InterPro" id="IPR035906">
    <property type="entry name" value="MetI-like_sf"/>
</dbReference>